<dbReference type="EMBL" id="JARGDH010000003">
    <property type="protein sequence ID" value="KAL0273143.1"/>
    <property type="molecule type" value="Genomic_DNA"/>
</dbReference>
<evidence type="ECO:0000256" key="2">
    <source>
        <dbReference type="ARBA" id="ARBA00010663"/>
    </source>
</evidence>
<keyword evidence="6 12" id="KW-0297">G-protein coupled receptor</keyword>
<keyword evidence="4 12" id="KW-0812">Transmembrane</keyword>
<evidence type="ECO:0000256" key="11">
    <source>
        <dbReference type="ARBA" id="ARBA00023224"/>
    </source>
</evidence>
<evidence type="ECO:0000256" key="8">
    <source>
        <dbReference type="ARBA" id="ARBA00023157"/>
    </source>
</evidence>
<dbReference type="GO" id="GO:0001607">
    <property type="term" value="F:neuromedin U receptor activity"/>
    <property type="evidence" value="ECO:0007669"/>
    <property type="project" value="InterPro"/>
</dbReference>
<dbReference type="Gene3D" id="1.20.1070.10">
    <property type="entry name" value="Rhodopsin 7-helix transmembrane proteins"/>
    <property type="match status" value="1"/>
</dbReference>
<comment type="similarity">
    <text evidence="2 12">Belongs to the G-protein coupled receptor 1 family.</text>
</comment>
<evidence type="ECO:0000256" key="3">
    <source>
        <dbReference type="ARBA" id="ARBA00022475"/>
    </source>
</evidence>
<sequence length="410" mass="46821">MIYFFSGLPNDLSVYWQQYPFVFGVGICKFRSLLSEMVSYTSVLTIVAFSMERYLAICHPLHHYSMSGLKRAIKIITVVWVISMASAAPFAVFTTINYLEYPPGSGRLEPESAFCAMLVSNIPANFPIYQISCMFFFILPMIVILILYIRMGIQIRRRGESLSLEGSVHERRQTSSRKAIIRMLTAVVVAFFLCWAPFHAQRLLYVYFWDHPNFAAINEWIYHITGILYYVSSTVNPILYNVMSVKYRQAFKDTLCGFVCSQKARSPDGNNRYDDYTLHSCSSVRSTKSRYYVRRRDSRNGDGRTELEVCENTNLISGGGIPDGDLALRSPNSLVMVIKPNSGKYSVLNKRSMWPKAFLWVVRSKTVSTLEVTKNGGNERSIVELDGVCEMNGRHKPVFRQQENPEESSI</sequence>
<evidence type="ECO:0000256" key="7">
    <source>
        <dbReference type="ARBA" id="ARBA00023136"/>
    </source>
</evidence>
<dbReference type="GO" id="GO:0005886">
    <property type="term" value="C:plasma membrane"/>
    <property type="evidence" value="ECO:0007669"/>
    <property type="project" value="UniProtKB-SubCell"/>
</dbReference>
<dbReference type="Pfam" id="PF00001">
    <property type="entry name" value="7tm_1"/>
    <property type="match status" value="1"/>
</dbReference>
<evidence type="ECO:0000256" key="4">
    <source>
        <dbReference type="ARBA" id="ARBA00022692"/>
    </source>
</evidence>
<evidence type="ECO:0000256" key="9">
    <source>
        <dbReference type="ARBA" id="ARBA00023170"/>
    </source>
</evidence>
<gene>
    <name evidence="15" type="ORF">PYX00_005887</name>
</gene>
<keyword evidence="7 13" id="KW-0472">Membrane</keyword>
<evidence type="ECO:0000256" key="13">
    <source>
        <dbReference type="SAM" id="Phobius"/>
    </source>
</evidence>
<comment type="caution">
    <text evidence="15">The sequence shown here is derived from an EMBL/GenBank/DDBJ whole genome shotgun (WGS) entry which is preliminary data.</text>
</comment>
<evidence type="ECO:0000259" key="14">
    <source>
        <dbReference type="PROSITE" id="PS50262"/>
    </source>
</evidence>
<dbReference type="PANTHER" id="PTHR24243:SF107">
    <property type="entry name" value="NEUROPEPTIDES CAPA RECEPTOR"/>
    <property type="match status" value="1"/>
</dbReference>
<protein>
    <recommendedName>
        <fullName evidence="14">G-protein coupled receptors family 1 profile domain-containing protein</fullName>
    </recommendedName>
</protein>
<accession>A0AAW2HTC7</accession>
<dbReference type="InterPro" id="IPR005390">
    <property type="entry name" value="NeuromedU_rcpt"/>
</dbReference>
<keyword evidence="3" id="KW-1003">Cell membrane</keyword>
<dbReference type="SUPFAM" id="SSF81321">
    <property type="entry name" value="Family A G protein-coupled receptor-like"/>
    <property type="match status" value="1"/>
</dbReference>
<dbReference type="PRINTS" id="PR00237">
    <property type="entry name" value="GPCRRHODOPSN"/>
</dbReference>
<proteinExistence type="inferred from homology"/>
<evidence type="ECO:0000256" key="1">
    <source>
        <dbReference type="ARBA" id="ARBA00004651"/>
    </source>
</evidence>
<feature type="transmembrane region" description="Helical" evidence="13">
    <location>
        <begin position="220"/>
        <end position="242"/>
    </location>
</feature>
<reference evidence="15" key="1">
    <citation type="journal article" date="2024" name="Gigascience">
        <title>Chromosome-level genome of the poultry shaft louse Menopon gallinae provides insight into the host-switching and adaptive evolution of parasitic lice.</title>
        <authorList>
            <person name="Xu Y."/>
            <person name="Ma L."/>
            <person name="Liu S."/>
            <person name="Liang Y."/>
            <person name="Liu Q."/>
            <person name="He Z."/>
            <person name="Tian L."/>
            <person name="Duan Y."/>
            <person name="Cai W."/>
            <person name="Li H."/>
            <person name="Song F."/>
        </authorList>
    </citation>
    <scope>NUCLEOTIDE SEQUENCE</scope>
    <source>
        <tissue evidence="15">Whole adult</tissue>
    </source>
</reference>
<keyword evidence="11 12" id="KW-0807">Transducer</keyword>
<dbReference type="InterPro" id="IPR017452">
    <property type="entry name" value="GPCR_Rhodpsn_7TM"/>
</dbReference>
<evidence type="ECO:0000256" key="10">
    <source>
        <dbReference type="ARBA" id="ARBA00023180"/>
    </source>
</evidence>
<dbReference type="PANTHER" id="PTHR24243">
    <property type="entry name" value="G-PROTEIN COUPLED RECEPTOR"/>
    <property type="match status" value="1"/>
</dbReference>
<evidence type="ECO:0000256" key="6">
    <source>
        <dbReference type="ARBA" id="ARBA00023040"/>
    </source>
</evidence>
<feature type="transmembrane region" description="Helical" evidence="13">
    <location>
        <begin position="75"/>
        <end position="99"/>
    </location>
</feature>
<evidence type="ECO:0000256" key="5">
    <source>
        <dbReference type="ARBA" id="ARBA00022989"/>
    </source>
</evidence>
<dbReference type="AlphaFoldDB" id="A0AAW2HTC7"/>
<dbReference type="PRINTS" id="PR01565">
    <property type="entry name" value="NEUROMEDINUR"/>
</dbReference>
<comment type="subcellular location">
    <subcellularLocation>
        <location evidence="1">Cell membrane</location>
        <topology evidence="1">Multi-pass membrane protein</topology>
    </subcellularLocation>
</comment>
<organism evidence="15">
    <name type="scientific">Menopon gallinae</name>
    <name type="common">poultry shaft louse</name>
    <dbReference type="NCBI Taxonomy" id="328185"/>
    <lineage>
        <taxon>Eukaryota</taxon>
        <taxon>Metazoa</taxon>
        <taxon>Ecdysozoa</taxon>
        <taxon>Arthropoda</taxon>
        <taxon>Hexapoda</taxon>
        <taxon>Insecta</taxon>
        <taxon>Pterygota</taxon>
        <taxon>Neoptera</taxon>
        <taxon>Paraneoptera</taxon>
        <taxon>Psocodea</taxon>
        <taxon>Troctomorpha</taxon>
        <taxon>Phthiraptera</taxon>
        <taxon>Amblycera</taxon>
        <taxon>Menoponidae</taxon>
        <taxon>Menopon</taxon>
    </lineage>
</organism>
<feature type="transmembrane region" description="Helical" evidence="13">
    <location>
        <begin position="128"/>
        <end position="149"/>
    </location>
</feature>
<evidence type="ECO:0000313" key="15">
    <source>
        <dbReference type="EMBL" id="KAL0273143.1"/>
    </source>
</evidence>
<dbReference type="PROSITE" id="PS50262">
    <property type="entry name" value="G_PROTEIN_RECEP_F1_2"/>
    <property type="match status" value="1"/>
</dbReference>
<dbReference type="PROSITE" id="PS00237">
    <property type="entry name" value="G_PROTEIN_RECEP_F1_1"/>
    <property type="match status" value="1"/>
</dbReference>
<keyword evidence="10" id="KW-0325">Glycoprotein</keyword>
<keyword evidence="5 13" id="KW-1133">Transmembrane helix</keyword>
<evidence type="ECO:0000256" key="12">
    <source>
        <dbReference type="RuleBase" id="RU000688"/>
    </source>
</evidence>
<name>A0AAW2HTC7_9NEOP</name>
<feature type="domain" description="G-protein coupled receptors family 1 profile" evidence="14">
    <location>
        <begin position="1"/>
        <end position="240"/>
    </location>
</feature>
<keyword evidence="9 12" id="KW-0675">Receptor</keyword>
<dbReference type="InterPro" id="IPR000276">
    <property type="entry name" value="GPCR_Rhodpsn"/>
</dbReference>
<keyword evidence="8" id="KW-1015">Disulfide bond</keyword>
<feature type="transmembrane region" description="Helical" evidence="13">
    <location>
        <begin position="179"/>
        <end position="200"/>
    </location>
</feature>